<evidence type="ECO:0000313" key="4">
    <source>
        <dbReference type="EMBL" id="ALS37478.1"/>
    </source>
</evidence>
<evidence type="ECO:0000256" key="2">
    <source>
        <dbReference type="SAM" id="Phobius"/>
    </source>
</evidence>
<gene>
    <name evidence="4" type="ORF">ATZ35_10040</name>
</gene>
<protein>
    <submittedName>
        <fullName evidence="4">XRE family transcriptional regulator</fullName>
    </submittedName>
</protein>
<feature type="transmembrane region" description="Helical" evidence="2">
    <location>
        <begin position="87"/>
        <end position="109"/>
    </location>
</feature>
<keyword evidence="2" id="KW-1133">Transmembrane helix</keyword>
<dbReference type="InterPro" id="IPR001387">
    <property type="entry name" value="Cro/C1-type_HTH"/>
</dbReference>
<dbReference type="Proteomes" id="UP000067523">
    <property type="component" value="Chromosome"/>
</dbReference>
<proteinExistence type="predicted"/>
<dbReference type="Gene3D" id="1.10.260.40">
    <property type="entry name" value="lambda repressor-like DNA-binding domains"/>
    <property type="match status" value="1"/>
</dbReference>
<dbReference type="InterPro" id="IPR025016">
    <property type="entry name" value="DUF3955"/>
</dbReference>
<evidence type="ECO:0000313" key="5">
    <source>
        <dbReference type="Proteomes" id="UP000067523"/>
    </source>
</evidence>
<dbReference type="Pfam" id="PF13127">
    <property type="entry name" value="DUF3955"/>
    <property type="match status" value="1"/>
</dbReference>
<dbReference type="SUPFAM" id="SSF47413">
    <property type="entry name" value="lambda repressor-like DNA-binding domains"/>
    <property type="match status" value="1"/>
</dbReference>
<sequence>MEFGDKIKELRTKNQFTQEQFAIRLNVTRQAVSNWENNRNLPDLELLILISSIFHISLDELILGGSNVNNMTEKLIKDGSKTRRAKLNMITTLIGSFLLFFGFACFFIKMNSVEYIDATGILHENFYLLPIGFLFLFAGIIVFLVTGIRFIIEIVRIKAEKTN</sequence>
<dbReference type="EMBL" id="CP013655">
    <property type="protein sequence ID" value="ALS37478.1"/>
    <property type="molecule type" value="Genomic_DNA"/>
</dbReference>
<dbReference type="KEGG" id="erx:ATZ35_10040"/>
<dbReference type="CDD" id="cd00093">
    <property type="entry name" value="HTH_XRE"/>
    <property type="match status" value="1"/>
</dbReference>
<dbReference type="AlphaFoldDB" id="A0A0U2WQF3"/>
<dbReference type="SMART" id="SM00530">
    <property type="entry name" value="HTH_XRE"/>
    <property type="match status" value="1"/>
</dbReference>
<keyword evidence="2" id="KW-0472">Membrane</keyword>
<dbReference type="GO" id="GO:0003677">
    <property type="term" value="F:DNA binding"/>
    <property type="evidence" value="ECO:0007669"/>
    <property type="project" value="UniProtKB-KW"/>
</dbReference>
<feature type="domain" description="HTH cro/C1-type" evidence="3">
    <location>
        <begin position="7"/>
        <end position="61"/>
    </location>
</feature>
<evidence type="ECO:0000259" key="3">
    <source>
        <dbReference type="PROSITE" id="PS50943"/>
    </source>
</evidence>
<feature type="transmembrane region" description="Helical" evidence="2">
    <location>
        <begin position="129"/>
        <end position="152"/>
    </location>
</feature>
<dbReference type="InterPro" id="IPR010982">
    <property type="entry name" value="Lambda_DNA-bd_dom_sf"/>
</dbReference>
<accession>A0A0U2WQF3</accession>
<evidence type="ECO:0000256" key="1">
    <source>
        <dbReference type="ARBA" id="ARBA00023125"/>
    </source>
</evidence>
<dbReference type="RefSeq" id="WP_208927135.1">
    <property type="nucleotide sequence ID" value="NZ_CP013655.1"/>
</dbReference>
<reference evidence="5" key="1">
    <citation type="submission" date="2015-12" db="EMBL/GenBank/DDBJ databases">
        <authorList>
            <person name="Lauer A."/>
            <person name="Humrighouse B."/>
            <person name="Loparev V."/>
            <person name="Shewmaker P.L."/>
            <person name="Whitney A.M."/>
            <person name="McLaughlin R.W."/>
        </authorList>
    </citation>
    <scope>NUCLEOTIDE SEQUENCE [LARGE SCALE GENOMIC DNA]</scope>
    <source>
        <strain evidence="5">LMG 26678</strain>
    </source>
</reference>
<keyword evidence="5" id="KW-1185">Reference proteome</keyword>
<dbReference type="PANTHER" id="PTHR46558">
    <property type="entry name" value="TRACRIPTIONAL REGULATORY PROTEIN-RELATED-RELATED"/>
    <property type="match status" value="1"/>
</dbReference>
<dbReference type="PROSITE" id="PS50943">
    <property type="entry name" value="HTH_CROC1"/>
    <property type="match status" value="1"/>
</dbReference>
<keyword evidence="1" id="KW-0238">DNA-binding</keyword>
<feature type="transmembrane region" description="Helical" evidence="2">
    <location>
        <begin position="46"/>
        <end position="66"/>
    </location>
</feature>
<dbReference type="PANTHER" id="PTHR46558:SF4">
    <property type="entry name" value="DNA-BIDING PHAGE PROTEIN"/>
    <property type="match status" value="1"/>
</dbReference>
<keyword evidence="2" id="KW-0812">Transmembrane</keyword>
<organism evidence="4 5">
    <name type="scientific">Enterococcus rotai</name>
    <dbReference type="NCBI Taxonomy" id="118060"/>
    <lineage>
        <taxon>Bacteria</taxon>
        <taxon>Bacillati</taxon>
        <taxon>Bacillota</taxon>
        <taxon>Bacilli</taxon>
        <taxon>Lactobacillales</taxon>
        <taxon>Enterococcaceae</taxon>
        <taxon>Enterococcus</taxon>
    </lineage>
</organism>
<name>A0A0U2WQF3_9ENTE</name>
<dbReference type="Pfam" id="PF01381">
    <property type="entry name" value="HTH_3"/>
    <property type="match status" value="1"/>
</dbReference>